<gene>
    <name evidence="2" type="primary">20345936</name>
    <name evidence="1" type="ORF">GGTG_05478</name>
</gene>
<name>J3NW15_GAET3</name>
<reference evidence="1" key="2">
    <citation type="submission" date="2010-07" db="EMBL/GenBank/DDBJ databases">
        <authorList>
            <consortium name="The Broad Institute Genome Sequencing Platform"/>
            <consortium name="Broad Institute Genome Sequencing Center for Infectious Disease"/>
            <person name="Ma L.-J."/>
            <person name="Dead R."/>
            <person name="Young S."/>
            <person name="Zeng Q."/>
            <person name="Koehrsen M."/>
            <person name="Alvarado L."/>
            <person name="Berlin A."/>
            <person name="Chapman S.B."/>
            <person name="Chen Z."/>
            <person name="Freedman E."/>
            <person name="Gellesch M."/>
            <person name="Goldberg J."/>
            <person name="Griggs A."/>
            <person name="Gujja S."/>
            <person name="Heilman E.R."/>
            <person name="Heiman D."/>
            <person name="Hepburn T."/>
            <person name="Howarth C."/>
            <person name="Jen D."/>
            <person name="Larson L."/>
            <person name="Mehta T."/>
            <person name="Neiman D."/>
            <person name="Pearson M."/>
            <person name="Roberts A."/>
            <person name="Saif S."/>
            <person name="Shea T."/>
            <person name="Shenoy N."/>
            <person name="Sisk P."/>
            <person name="Stolte C."/>
            <person name="Sykes S."/>
            <person name="Walk T."/>
            <person name="White J."/>
            <person name="Yandava C."/>
            <person name="Haas B."/>
            <person name="Nusbaum C."/>
            <person name="Birren B."/>
        </authorList>
    </citation>
    <scope>NUCLEOTIDE SEQUENCE</scope>
    <source>
        <strain evidence="1">R3-111a-1</strain>
    </source>
</reference>
<sequence length="195" mass="20211">MSGTGRSAHGRAATPAGAALRATVGQGGDGGGLFPGLILTDVPASLLVGTKAAVLHGGAARRRPRVAEGYVQSDVGRPVLSLVASAARLLHHQHIEGRGGFSRVPRTACRGDENEKEGDELRGLAGAIGIRDGATHARTSQGLGVSPVSRLARTPRFCMPNNLDVFYLVKANDGVADPEFWPFTFQPTGRSIPSG</sequence>
<dbReference type="EnsemblFungi" id="EJT75545">
    <property type="protein sequence ID" value="EJT75545"/>
    <property type="gene ID" value="GGTG_05478"/>
</dbReference>
<reference evidence="3" key="1">
    <citation type="submission" date="2010-07" db="EMBL/GenBank/DDBJ databases">
        <title>The genome sequence of Gaeumannomyces graminis var. tritici strain R3-111a-1.</title>
        <authorList>
            <consortium name="The Broad Institute Genome Sequencing Platform"/>
            <person name="Ma L.-J."/>
            <person name="Dead R."/>
            <person name="Young S."/>
            <person name="Zeng Q."/>
            <person name="Koehrsen M."/>
            <person name="Alvarado L."/>
            <person name="Berlin A."/>
            <person name="Chapman S.B."/>
            <person name="Chen Z."/>
            <person name="Freedman E."/>
            <person name="Gellesch M."/>
            <person name="Goldberg J."/>
            <person name="Griggs A."/>
            <person name="Gujja S."/>
            <person name="Heilman E.R."/>
            <person name="Heiman D."/>
            <person name="Hepburn T."/>
            <person name="Howarth C."/>
            <person name="Jen D."/>
            <person name="Larson L."/>
            <person name="Mehta T."/>
            <person name="Neiman D."/>
            <person name="Pearson M."/>
            <person name="Roberts A."/>
            <person name="Saif S."/>
            <person name="Shea T."/>
            <person name="Shenoy N."/>
            <person name="Sisk P."/>
            <person name="Stolte C."/>
            <person name="Sykes S."/>
            <person name="Walk T."/>
            <person name="White J."/>
            <person name="Yandava C."/>
            <person name="Haas B."/>
            <person name="Nusbaum C."/>
            <person name="Birren B."/>
        </authorList>
    </citation>
    <scope>NUCLEOTIDE SEQUENCE [LARGE SCALE GENOMIC DNA]</scope>
    <source>
        <strain evidence="3">R3-111a-1</strain>
    </source>
</reference>
<reference evidence="2" key="5">
    <citation type="submission" date="2018-04" db="UniProtKB">
        <authorList>
            <consortium name="EnsemblFungi"/>
        </authorList>
    </citation>
    <scope>IDENTIFICATION</scope>
    <source>
        <strain evidence="2">R3-111a-1</strain>
    </source>
</reference>
<proteinExistence type="predicted"/>
<evidence type="ECO:0000313" key="2">
    <source>
        <dbReference type="EnsemblFungi" id="EJT75545"/>
    </source>
</evidence>
<protein>
    <submittedName>
        <fullName evidence="1 2">Uncharacterized protein</fullName>
    </submittedName>
</protein>
<dbReference type="Proteomes" id="UP000006039">
    <property type="component" value="Unassembled WGS sequence"/>
</dbReference>
<dbReference type="RefSeq" id="XP_009221545.1">
    <property type="nucleotide sequence ID" value="XM_009223281.1"/>
</dbReference>
<evidence type="ECO:0000313" key="1">
    <source>
        <dbReference type="EMBL" id="EJT75545.1"/>
    </source>
</evidence>
<dbReference type="HOGENOM" id="CLU_1396398_0_0_1"/>
<reference evidence="2" key="4">
    <citation type="journal article" date="2015" name="G3 (Bethesda)">
        <title>Genome sequences of three phytopathogenic species of the Magnaporthaceae family of fungi.</title>
        <authorList>
            <person name="Okagaki L.H."/>
            <person name="Nunes C.C."/>
            <person name="Sailsbery J."/>
            <person name="Clay B."/>
            <person name="Brown D."/>
            <person name="John T."/>
            <person name="Oh Y."/>
            <person name="Young N."/>
            <person name="Fitzgerald M."/>
            <person name="Haas B.J."/>
            <person name="Zeng Q."/>
            <person name="Young S."/>
            <person name="Adiconis X."/>
            <person name="Fan L."/>
            <person name="Levin J.Z."/>
            <person name="Mitchell T.K."/>
            <person name="Okubara P.A."/>
            <person name="Farman M.L."/>
            <person name="Kohn L.M."/>
            <person name="Birren B."/>
            <person name="Ma L.-J."/>
            <person name="Dean R.A."/>
        </authorList>
    </citation>
    <scope>NUCLEOTIDE SEQUENCE</scope>
    <source>
        <strain evidence="2">R3-111a-1</strain>
    </source>
</reference>
<evidence type="ECO:0000313" key="3">
    <source>
        <dbReference type="Proteomes" id="UP000006039"/>
    </source>
</evidence>
<dbReference type="AlphaFoldDB" id="J3NW15"/>
<dbReference type="EMBL" id="GL385397">
    <property type="protein sequence ID" value="EJT75545.1"/>
    <property type="molecule type" value="Genomic_DNA"/>
</dbReference>
<accession>J3NW15</accession>
<dbReference type="VEuPathDB" id="FungiDB:GGTG_05478"/>
<dbReference type="GeneID" id="20345936"/>
<reference evidence="1" key="3">
    <citation type="submission" date="2010-09" db="EMBL/GenBank/DDBJ databases">
        <title>Annotation of Gaeumannomyces graminis var. tritici R3-111a-1.</title>
        <authorList>
            <consortium name="The Broad Institute Genome Sequencing Platform"/>
            <person name="Ma L.-J."/>
            <person name="Dead R."/>
            <person name="Young S.K."/>
            <person name="Zeng Q."/>
            <person name="Gargeya S."/>
            <person name="Fitzgerald M."/>
            <person name="Haas B."/>
            <person name="Abouelleil A."/>
            <person name="Alvarado L."/>
            <person name="Arachchi H.M."/>
            <person name="Berlin A."/>
            <person name="Brown A."/>
            <person name="Chapman S.B."/>
            <person name="Chen Z."/>
            <person name="Dunbar C."/>
            <person name="Freedman E."/>
            <person name="Gearin G."/>
            <person name="Gellesch M."/>
            <person name="Goldberg J."/>
            <person name="Griggs A."/>
            <person name="Gujja S."/>
            <person name="Heiman D."/>
            <person name="Howarth C."/>
            <person name="Larson L."/>
            <person name="Lui A."/>
            <person name="MacDonald P.J.P."/>
            <person name="Mehta T."/>
            <person name="Montmayeur A."/>
            <person name="Murphy C."/>
            <person name="Neiman D."/>
            <person name="Pearson M."/>
            <person name="Priest M."/>
            <person name="Roberts A."/>
            <person name="Saif S."/>
            <person name="Shea T."/>
            <person name="Shenoy N."/>
            <person name="Sisk P."/>
            <person name="Stolte C."/>
            <person name="Sykes S."/>
            <person name="Yandava C."/>
            <person name="Wortman J."/>
            <person name="Nusbaum C."/>
            <person name="Birren B."/>
        </authorList>
    </citation>
    <scope>NUCLEOTIDE SEQUENCE</scope>
    <source>
        <strain evidence="1">R3-111a-1</strain>
    </source>
</reference>
<organism evidence="1">
    <name type="scientific">Gaeumannomyces tritici (strain R3-111a-1)</name>
    <name type="common">Wheat and barley take-all root rot fungus</name>
    <name type="synonym">Gaeumannomyces graminis var. tritici</name>
    <dbReference type="NCBI Taxonomy" id="644352"/>
    <lineage>
        <taxon>Eukaryota</taxon>
        <taxon>Fungi</taxon>
        <taxon>Dikarya</taxon>
        <taxon>Ascomycota</taxon>
        <taxon>Pezizomycotina</taxon>
        <taxon>Sordariomycetes</taxon>
        <taxon>Sordariomycetidae</taxon>
        <taxon>Magnaporthales</taxon>
        <taxon>Magnaporthaceae</taxon>
        <taxon>Gaeumannomyces</taxon>
    </lineage>
</organism>
<keyword evidence="3" id="KW-1185">Reference proteome</keyword>